<dbReference type="InterPro" id="IPR052159">
    <property type="entry name" value="Competence_DNA_uptake"/>
</dbReference>
<proteinExistence type="predicted"/>
<evidence type="ECO:0000256" key="5">
    <source>
        <dbReference type="ARBA" id="ARBA00023136"/>
    </source>
</evidence>
<keyword evidence="2" id="KW-1003">Cell membrane</keyword>
<comment type="caution">
    <text evidence="8">The sequence shown here is derived from an EMBL/GenBank/DDBJ whole genome shotgun (WGS) entry which is preliminary data.</text>
</comment>
<feature type="transmembrane region" description="Helical" evidence="6">
    <location>
        <begin position="258"/>
        <end position="276"/>
    </location>
</feature>
<dbReference type="NCBIfam" id="TIGR00360">
    <property type="entry name" value="ComEC_N-term"/>
    <property type="match status" value="1"/>
</dbReference>
<dbReference type="CDD" id="cd07731">
    <property type="entry name" value="ComA-like_MBL-fold"/>
    <property type="match status" value="1"/>
</dbReference>
<gene>
    <name evidence="8" type="ORF">ACFOND_13185</name>
</gene>
<dbReference type="SUPFAM" id="SSF56281">
    <property type="entry name" value="Metallo-hydrolase/oxidoreductase"/>
    <property type="match status" value="1"/>
</dbReference>
<dbReference type="InterPro" id="IPR036866">
    <property type="entry name" value="RibonucZ/Hydroxyglut_hydro"/>
</dbReference>
<feature type="transmembrane region" description="Helical" evidence="6">
    <location>
        <begin position="349"/>
        <end position="370"/>
    </location>
</feature>
<keyword evidence="4 6" id="KW-1133">Transmembrane helix</keyword>
<feature type="transmembrane region" description="Helical" evidence="6">
    <location>
        <begin position="377"/>
        <end position="402"/>
    </location>
</feature>
<feature type="transmembrane region" description="Helical" evidence="6">
    <location>
        <begin position="322"/>
        <end position="343"/>
    </location>
</feature>
<dbReference type="RefSeq" id="WP_290281966.1">
    <property type="nucleotide sequence ID" value="NZ_JAUFQI010000001.1"/>
</dbReference>
<feature type="transmembrane region" description="Helical" evidence="6">
    <location>
        <begin position="34"/>
        <end position="55"/>
    </location>
</feature>
<dbReference type="SMART" id="SM00849">
    <property type="entry name" value="Lactamase_B"/>
    <property type="match status" value="1"/>
</dbReference>
<name>A0ABV7WUD1_9GAMM</name>
<dbReference type="Proteomes" id="UP001595710">
    <property type="component" value="Unassembled WGS sequence"/>
</dbReference>
<feature type="transmembrane region" description="Helical" evidence="6">
    <location>
        <begin position="282"/>
        <end position="315"/>
    </location>
</feature>
<evidence type="ECO:0000313" key="9">
    <source>
        <dbReference type="Proteomes" id="UP001595710"/>
    </source>
</evidence>
<evidence type="ECO:0000256" key="4">
    <source>
        <dbReference type="ARBA" id="ARBA00022989"/>
    </source>
</evidence>
<keyword evidence="9" id="KW-1185">Reference proteome</keyword>
<evidence type="ECO:0000256" key="6">
    <source>
        <dbReference type="SAM" id="Phobius"/>
    </source>
</evidence>
<evidence type="ECO:0000256" key="1">
    <source>
        <dbReference type="ARBA" id="ARBA00004651"/>
    </source>
</evidence>
<dbReference type="Pfam" id="PF00753">
    <property type="entry name" value="Lactamase_B"/>
    <property type="match status" value="1"/>
</dbReference>
<dbReference type="Gene3D" id="3.60.15.10">
    <property type="entry name" value="Ribonuclease Z/Hydroxyacylglutathione hydrolase-like"/>
    <property type="match status" value="1"/>
</dbReference>
<dbReference type="EMBL" id="JBHRYN010000013">
    <property type="protein sequence ID" value="MFC3702592.1"/>
    <property type="molecule type" value="Genomic_DNA"/>
</dbReference>
<evidence type="ECO:0000259" key="7">
    <source>
        <dbReference type="SMART" id="SM00849"/>
    </source>
</evidence>
<protein>
    <submittedName>
        <fullName evidence="8">ComEC/Rec2 family competence protein</fullName>
    </submittedName>
</protein>
<reference evidence="9" key="1">
    <citation type="journal article" date="2019" name="Int. J. Syst. Evol. Microbiol.">
        <title>The Global Catalogue of Microorganisms (GCM) 10K type strain sequencing project: providing services to taxonomists for standard genome sequencing and annotation.</title>
        <authorList>
            <consortium name="The Broad Institute Genomics Platform"/>
            <consortium name="The Broad Institute Genome Sequencing Center for Infectious Disease"/>
            <person name="Wu L."/>
            <person name="Ma J."/>
        </authorList>
    </citation>
    <scope>NUCLEOTIDE SEQUENCE [LARGE SCALE GENOMIC DNA]</scope>
    <source>
        <strain evidence="9">CECT 8288</strain>
    </source>
</reference>
<comment type="subcellular location">
    <subcellularLocation>
        <location evidence="1">Cell membrane</location>
        <topology evidence="1">Multi-pass membrane protein</topology>
    </subcellularLocation>
</comment>
<dbReference type="PANTHER" id="PTHR30619">
    <property type="entry name" value="DNA INTERNALIZATION/COMPETENCE PROTEIN COMEC/REC2"/>
    <property type="match status" value="1"/>
</dbReference>
<dbReference type="InterPro" id="IPR001279">
    <property type="entry name" value="Metallo-B-lactamas"/>
</dbReference>
<feature type="domain" description="Metallo-beta-lactamase" evidence="7">
    <location>
        <begin position="497"/>
        <end position="649"/>
    </location>
</feature>
<keyword evidence="5 6" id="KW-0472">Membrane</keyword>
<evidence type="ECO:0000313" key="8">
    <source>
        <dbReference type="EMBL" id="MFC3702592.1"/>
    </source>
</evidence>
<dbReference type="InterPro" id="IPR004477">
    <property type="entry name" value="ComEC_N"/>
</dbReference>
<sequence length="730" mass="81369">MFAYAGLLLIPWLWFHYGIVWAASYLIFLSITGQLVSIRCALSIIAFGSICIATLQVQSTHTLPIQYQHDQFELTICADSIFKHYDDVMLGNAFIVSQPDELKLRRVSAAIGAKFELVNSPGLCIVGIFRVKQPFGQLLPGQFNADQYYFSQKIDAKVSLVKLERSYINDRLMFQLNRKAQPYFSDESHQQLWAALVLGWSSAMSAELKALLASNQLAHMFVVSGFHIGIIALIAHGLCFGIGWVLSPMYRLPLEIRYAGVFVLTTSYVAFIGWPIPALRALIMALVPLVCVVLSVKLSAYRSILMAAIIVLLLYPQTWLSIGNWLSFGSVLLIIVAIRWQLFANVSKITALFLFQLLMSLLSLFWSYFYGLSFNALGFFINLLASPFITFVIFPLAILMLWQPSLLVGVFEWFAERSLDLMKQSATFGVEGNTLYAYIALSIVLLVLFLVWQPEKKIIWLFSLSALAVWPVAVINPIKLNQQPNTNVVLRFFDVGHGLAVLIKTPSGTVLFDTGGRIGQEDSIYARKLSSLVPNIDALIVSHSDSDHSAGVLDVLEQHPSAKLFGGQPGLLPIPSENCHDAPFVNDHSFFIPVPYNLQKNDNDQSCVLVIEHVGKRIILTGDAGKNVEYFLMQAYPQLLPFDVVVLGHHGSASSSATDWLKANKEAFFVNSGADMARGSWPATAIRSWFESEKIALANTAKRGTLDVFVTQVDIHIKSYESAFRKRLIY</sequence>
<keyword evidence="3 6" id="KW-0812">Transmembrane</keyword>
<dbReference type="InterPro" id="IPR035681">
    <property type="entry name" value="ComA-like_MBL"/>
</dbReference>
<feature type="transmembrane region" description="Helical" evidence="6">
    <location>
        <begin position="7"/>
        <end position="28"/>
    </location>
</feature>
<feature type="transmembrane region" description="Helical" evidence="6">
    <location>
        <begin position="459"/>
        <end position="478"/>
    </location>
</feature>
<accession>A0ABV7WUD1</accession>
<dbReference type="PANTHER" id="PTHR30619:SF7">
    <property type="entry name" value="BETA-LACTAMASE DOMAIN PROTEIN"/>
    <property type="match status" value="1"/>
</dbReference>
<organism evidence="8 9">
    <name type="scientific">Reinekea marina</name>
    <dbReference type="NCBI Taxonomy" id="1310421"/>
    <lineage>
        <taxon>Bacteria</taxon>
        <taxon>Pseudomonadati</taxon>
        <taxon>Pseudomonadota</taxon>
        <taxon>Gammaproteobacteria</taxon>
        <taxon>Oceanospirillales</taxon>
        <taxon>Saccharospirillaceae</taxon>
        <taxon>Reinekea</taxon>
    </lineage>
</organism>
<dbReference type="Pfam" id="PF03772">
    <property type="entry name" value="Competence"/>
    <property type="match status" value="1"/>
</dbReference>
<feature type="transmembrane region" description="Helical" evidence="6">
    <location>
        <begin position="218"/>
        <end position="246"/>
    </location>
</feature>
<evidence type="ECO:0000256" key="2">
    <source>
        <dbReference type="ARBA" id="ARBA00022475"/>
    </source>
</evidence>
<evidence type="ECO:0000256" key="3">
    <source>
        <dbReference type="ARBA" id="ARBA00022692"/>
    </source>
</evidence>
<feature type="transmembrane region" description="Helical" evidence="6">
    <location>
        <begin position="435"/>
        <end position="452"/>
    </location>
</feature>